<dbReference type="SUPFAM" id="SSF56300">
    <property type="entry name" value="Metallo-dependent phosphatases"/>
    <property type="match status" value="1"/>
</dbReference>
<evidence type="ECO:0000313" key="4">
    <source>
        <dbReference type="WBParaSite" id="Pan_g11264.t1"/>
    </source>
</evidence>
<keyword evidence="1" id="KW-0472">Membrane</keyword>
<evidence type="ECO:0000259" key="2">
    <source>
        <dbReference type="Pfam" id="PF00149"/>
    </source>
</evidence>
<dbReference type="Proteomes" id="UP000492821">
    <property type="component" value="Unassembled WGS sequence"/>
</dbReference>
<dbReference type="GO" id="GO:0016787">
    <property type="term" value="F:hydrolase activity"/>
    <property type="evidence" value="ECO:0007669"/>
    <property type="project" value="InterPro"/>
</dbReference>
<proteinExistence type="predicted"/>
<protein>
    <submittedName>
        <fullName evidence="4">Metallophos domain-containing protein</fullName>
    </submittedName>
</protein>
<dbReference type="InterPro" id="IPR004843">
    <property type="entry name" value="Calcineurin-like_PHP"/>
</dbReference>
<name>A0A7E4ZQL3_PANRE</name>
<feature type="domain" description="Calcineurin-like phosphoesterase" evidence="2">
    <location>
        <begin position="289"/>
        <end position="467"/>
    </location>
</feature>
<reference evidence="4" key="2">
    <citation type="submission" date="2020-10" db="UniProtKB">
        <authorList>
            <consortium name="WormBaseParasite"/>
        </authorList>
    </citation>
    <scope>IDENTIFICATION</scope>
</reference>
<evidence type="ECO:0000313" key="3">
    <source>
        <dbReference type="Proteomes" id="UP000492821"/>
    </source>
</evidence>
<dbReference type="PANTHER" id="PTHR31302">
    <property type="entry name" value="TRANSMEMBRANE PROTEIN WITH METALLOPHOSPHOESTERASE DOMAIN-RELATED"/>
    <property type="match status" value="1"/>
</dbReference>
<reference evidence="3" key="1">
    <citation type="journal article" date="2013" name="Genetics">
        <title>The draft genome and transcriptome of Panagrellus redivivus are shaped by the harsh demands of a free-living lifestyle.</title>
        <authorList>
            <person name="Srinivasan J."/>
            <person name="Dillman A.R."/>
            <person name="Macchietto M.G."/>
            <person name="Heikkinen L."/>
            <person name="Lakso M."/>
            <person name="Fracchia K.M."/>
            <person name="Antoshechkin I."/>
            <person name="Mortazavi A."/>
            <person name="Wong G."/>
            <person name="Sternberg P.W."/>
        </authorList>
    </citation>
    <scope>NUCLEOTIDE SEQUENCE [LARGE SCALE GENOMIC DNA]</scope>
    <source>
        <strain evidence="3">MT8872</strain>
    </source>
</reference>
<keyword evidence="3" id="KW-1185">Reference proteome</keyword>
<dbReference type="AlphaFoldDB" id="A0A7E4ZQL3"/>
<organism evidence="3 4">
    <name type="scientific">Panagrellus redivivus</name>
    <name type="common">Microworm</name>
    <dbReference type="NCBI Taxonomy" id="6233"/>
    <lineage>
        <taxon>Eukaryota</taxon>
        <taxon>Metazoa</taxon>
        <taxon>Ecdysozoa</taxon>
        <taxon>Nematoda</taxon>
        <taxon>Chromadorea</taxon>
        <taxon>Rhabditida</taxon>
        <taxon>Tylenchina</taxon>
        <taxon>Panagrolaimomorpha</taxon>
        <taxon>Panagrolaimoidea</taxon>
        <taxon>Panagrolaimidae</taxon>
        <taxon>Panagrellus</taxon>
    </lineage>
</organism>
<dbReference type="InterPro" id="IPR029052">
    <property type="entry name" value="Metallo-depent_PP-like"/>
</dbReference>
<dbReference type="Gene3D" id="3.60.21.10">
    <property type="match status" value="1"/>
</dbReference>
<keyword evidence="1" id="KW-0812">Transmembrane</keyword>
<dbReference type="InterPro" id="IPR051158">
    <property type="entry name" value="Metallophosphoesterase_sf"/>
</dbReference>
<feature type="transmembrane region" description="Helical" evidence="1">
    <location>
        <begin position="171"/>
        <end position="192"/>
    </location>
</feature>
<sequence>MSEAATLLDAVPGYVNSDDVQPTTSSLNNSHDTSLPSIGGSRYIPVANDQTYYEKKQQPSTVNFKSAEKAVLHLDSTLSDRFLASVDYVEAKIFANMPRHLIALFVIFEFVLMAIRFLVQALGYPLLSRVLTIVFVEVSMLAGSTFLFKRMISIPGRTKKSEPRTRKVRQALGLFALVWIVLAHSCWVLFYVPLPGDLFIAVLSFLAMGAYIHFMIMIFLLFFVEQIVHLIFPRMSHPLLKSESIHTIVAVMFALLLSIHGATITAKRPVLKTVNVGIHNLPPELDGFSIALITDVHIGPTVGTSRINEIVEVINEAQTDVVTISGDLVDGFVDFLRPRAMPLAKLRSRFGTYLALGNHEFFHESVDNWVRFFHDELNITTLGNTGVVLDKAGKKLCLAGVDDLYTESIHLNGHKMDAAAALHACPNHTTTVMLVHQPNGAGMILDALPKIPGSKQIDLILSGHTHAGQMYVIYPLSYLTNTFFYGHYTHAASGAQIYVSSGVNYWGPPIKMPNLCEIVKIQLHPA</sequence>
<feature type="transmembrane region" description="Helical" evidence="1">
    <location>
        <begin position="101"/>
        <end position="124"/>
    </location>
</feature>
<dbReference type="Pfam" id="PF00149">
    <property type="entry name" value="Metallophos"/>
    <property type="match status" value="1"/>
</dbReference>
<accession>A0A7E4ZQL3</accession>
<keyword evidence="1" id="KW-1133">Transmembrane helix</keyword>
<evidence type="ECO:0000256" key="1">
    <source>
        <dbReference type="SAM" id="Phobius"/>
    </source>
</evidence>
<feature type="transmembrane region" description="Helical" evidence="1">
    <location>
        <begin position="130"/>
        <end position="150"/>
    </location>
</feature>
<dbReference type="WBParaSite" id="Pan_g11264.t1">
    <property type="protein sequence ID" value="Pan_g11264.t1"/>
    <property type="gene ID" value="Pan_g11264"/>
</dbReference>
<dbReference type="PANTHER" id="PTHR31302:SF0">
    <property type="entry name" value="TRANSMEMBRANE PROTEIN WITH METALLOPHOSPHOESTERASE DOMAIN"/>
    <property type="match status" value="1"/>
</dbReference>
<dbReference type="CDD" id="cd07385">
    <property type="entry name" value="MPP_YkuE_C"/>
    <property type="match status" value="1"/>
</dbReference>
<feature type="transmembrane region" description="Helical" evidence="1">
    <location>
        <begin position="198"/>
        <end position="224"/>
    </location>
</feature>
<feature type="transmembrane region" description="Helical" evidence="1">
    <location>
        <begin position="245"/>
        <end position="266"/>
    </location>
</feature>